<evidence type="ECO:0000313" key="2">
    <source>
        <dbReference type="Ensembl" id="ENSECRP00000012146.1"/>
    </source>
</evidence>
<accession>A0A8C4S5Y2</accession>
<dbReference type="Ensembl" id="ENSECRT00000012344.1">
    <property type="protein sequence ID" value="ENSECRP00000012146.1"/>
    <property type="gene ID" value="ENSECRG00000008093.1"/>
</dbReference>
<reference evidence="2" key="2">
    <citation type="submission" date="2025-08" db="UniProtKB">
        <authorList>
            <consortium name="Ensembl"/>
        </authorList>
    </citation>
    <scope>IDENTIFICATION</scope>
</reference>
<keyword evidence="1" id="KW-0812">Transmembrane</keyword>
<sequence length="143" mass="15966">MLCCICDYKLNPYLWFSFQAVIFVSLICFSSVPDTPYITVTCLEMLISLLIFLLYLTKLNKKITIFFWPLIDILNSTFAAVYMCILCLIAVSTYTARGTLAGGITGLIASGILATDGYLLFTKITFNQCKRPEISATNKPEIS</sequence>
<dbReference type="GeneTree" id="ENSGT00940000175054"/>
<name>A0A8C4S5Y2_ERPCA</name>
<feature type="transmembrane region" description="Helical" evidence="1">
    <location>
        <begin position="38"/>
        <end position="56"/>
    </location>
</feature>
<proteinExistence type="predicted"/>
<reference evidence="2" key="1">
    <citation type="submission" date="2021-06" db="EMBL/GenBank/DDBJ databases">
        <authorList>
            <consortium name="Wellcome Sanger Institute Data Sharing"/>
        </authorList>
    </citation>
    <scope>NUCLEOTIDE SEQUENCE [LARGE SCALE GENOMIC DNA]</scope>
</reference>
<evidence type="ECO:0000256" key="1">
    <source>
        <dbReference type="SAM" id="Phobius"/>
    </source>
</evidence>
<feature type="transmembrane region" description="Helical" evidence="1">
    <location>
        <begin position="100"/>
        <end position="121"/>
    </location>
</feature>
<reference evidence="2" key="3">
    <citation type="submission" date="2025-09" db="UniProtKB">
        <authorList>
            <consortium name="Ensembl"/>
        </authorList>
    </citation>
    <scope>IDENTIFICATION</scope>
</reference>
<keyword evidence="3" id="KW-1185">Reference proteome</keyword>
<feature type="transmembrane region" description="Helical" evidence="1">
    <location>
        <begin position="68"/>
        <end position="94"/>
    </location>
</feature>
<dbReference type="AlphaFoldDB" id="A0A8C4S5Y2"/>
<evidence type="ECO:0000313" key="3">
    <source>
        <dbReference type="Proteomes" id="UP000694620"/>
    </source>
</evidence>
<dbReference type="Proteomes" id="UP000694620">
    <property type="component" value="Chromosome 9"/>
</dbReference>
<keyword evidence="1" id="KW-0472">Membrane</keyword>
<feature type="transmembrane region" description="Helical" evidence="1">
    <location>
        <begin position="12"/>
        <end position="32"/>
    </location>
</feature>
<gene>
    <name evidence="2" type="primary">LOC114657747</name>
</gene>
<evidence type="ECO:0008006" key="4">
    <source>
        <dbReference type="Google" id="ProtNLM"/>
    </source>
</evidence>
<keyword evidence="1" id="KW-1133">Transmembrane helix</keyword>
<organism evidence="2 3">
    <name type="scientific">Erpetoichthys calabaricus</name>
    <name type="common">Rope fish</name>
    <name type="synonym">Calamoichthys calabaricus</name>
    <dbReference type="NCBI Taxonomy" id="27687"/>
    <lineage>
        <taxon>Eukaryota</taxon>
        <taxon>Metazoa</taxon>
        <taxon>Chordata</taxon>
        <taxon>Craniata</taxon>
        <taxon>Vertebrata</taxon>
        <taxon>Euteleostomi</taxon>
        <taxon>Actinopterygii</taxon>
        <taxon>Polypteriformes</taxon>
        <taxon>Polypteridae</taxon>
        <taxon>Erpetoichthys</taxon>
    </lineage>
</organism>
<protein>
    <recommendedName>
        <fullName evidence="4">MARVEL domain-containing protein</fullName>
    </recommendedName>
</protein>